<proteinExistence type="predicted"/>
<dbReference type="RefSeq" id="WP_154509890.1">
    <property type="nucleotide sequence ID" value="NZ_VUMH01000004.1"/>
</dbReference>
<dbReference type="Proteomes" id="UP000477488">
    <property type="component" value="Unassembled WGS sequence"/>
</dbReference>
<organism evidence="1 2">
    <name type="scientific">Desulfovibrio porci</name>
    <dbReference type="NCBI Taxonomy" id="2605782"/>
    <lineage>
        <taxon>Bacteria</taxon>
        <taxon>Pseudomonadati</taxon>
        <taxon>Thermodesulfobacteriota</taxon>
        <taxon>Desulfovibrionia</taxon>
        <taxon>Desulfovibrionales</taxon>
        <taxon>Desulfovibrionaceae</taxon>
        <taxon>Desulfovibrio</taxon>
    </lineage>
</organism>
<accession>A0A6L5XJZ8</accession>
<protein>
    <submittedName>
        <fullName evidence="1">Uncharacterized protein</fullName>
    </submittedName>
</protein>
<reference evidence="1 2" key="1">
    <citation type="submission" date="2019-09" db="EMBL/GenBank/DDBJ databases">
        <title>In-depth cultivation of the pig gut microbiome towards novel bacterial diversity and tailored functional studies.</title>
        <authorList>
            <person name="Wylensek D."/>
            <person name="Hitch T.C.A."/>
            <person name="Clavel T."/>
        </authorList>
    </citation>
    <scope>NUCLEOTIDE SEQUENCE [LARGE SCALE GENOMIC DNA]</scope>
    <source>
        <strain evidence="1 2">PG-178-WT-4</strain>
    </source>
</reference>
<dbReference type="AlphaFoldDB" id="A0A6L5XJZ8"/>
<dbReference type="EMBL" id="VUMH01000004">
    <property type="protein sequence ID" value="MSS27484.1"/>
    <property type="molecule type" value="Genomic_DNA"/>
</dbReference>
<sequence>MKRVSYSARICLQILATKYKKRFCPSQTGTSSVRCSKGALQTEHFNAEVLSRRTVCGVTPVASAERILEPYGASKDNLLYQRGICGNPPYGMTNPSRCRVFRMQQKHPQRQENTLKKYHNIL</sequence>
<evidence type="ECO:0000313" key="1">
    <source>
        <dbReference type="EMBL" id="MSS27484.1"/>
    </source>
</evidence>
<comment type="caution">
    <text evidence="1">The sequence shown here is derived from an EMBL/GenBank/DDBJ whole genome shotgun (WGS) entry which is preliminary data.</text>
</comment>
<name>A0A6L5XJZ8_9BACT</name>
<evidence type="ECO:0000313" key="2">
    <source>
        <dbReference type="Proteomes" id="UP000477488"/>
    </source>
</evidence>
<keyword evidence="2" id="KW-1185">Reference proteome</keyword>
<gene>
    <name evidence="1" type="ORF">FYJ44_05340</name>
</gene>